<dbReference type="STRING" id="1513793.SAMN06296036_107256"/>
<evidence type="ECO:0000256" key="1">
    <source>
        <dbReference type="ARBA" id="ARBA00004613"/>
    </source>
</evidence>
<reference evidence="6" key="1">
    <citation type="submission" date="2017-04" db="EMBL/GenBank/DDBJ databases">
        <authorList>
            <person name="Varghese N."/>
            <person name="Submissions S."/>
        </authorList>
    </citation>
    <scope>NUCLEOTIDE SEQUENCE [LARGE SCALE GENOMIC DNA]</scope>
    <source>
        <strain evidence="6">RKEM611</strain>
    </source>
</reference>
<keyword evidence="2" id="KW-0964">Secreted</keyword>
<sequence>MQIVKLAFLYLSVLFLFGCDPDSINDHGHCRGGGCQINGGSIYQYGEQKEDPCSNWVAPIECHSPDDRERPPPEDTTGNSGSTPEPIPSDPDELPSYDPERDDLPVPNYDLGDLTKSWGNLEEGVKNAFGEVTGENARKRREAKRKKALVDQIQATVDKIQAHLKALDDLKPGLSTSVGSSHQWVRENGIEKFTTAITGDVNGYNSEMQGVIDGVPTVELDYGQLPNGQAAVYVEQRELIATQGYVEAIREEVYTRYQGDGTFQQRVTLVNASEAAIQVADQAYRKGEYEEGDIARKIALLAADAALNLNPVGSMASDLHVLLTGKNMVTGEEVSDFEYWTSVAGVATAGIGSSSIKVGKTIVKIADLIGDTVVKAERAKKIRRIFSLQSILKMKEPKKLEVISRSLKKDPNPHWQQSSEALGGKHGLIQGKVPGNESHHMPAKAASPVSEYNGSAISMKREHHRQTASVGNTQAAKDYRARQKELIERGRFRDALQMDIDDVRSKFDHMYDKEIKEMLDYIDSLGL</sequence>
<dbReference type="PROSITE" id="PS51257">
    <property type="entry name" value="PROKAR_LIPOPROTEIN"/>
    <property type="match status" value="1"/>
</dbReference>
<evidence type="ECO:0000256" key="2">
    <source>
        <dbReference type="ARBA" id="ARBA00022525"/>
    </source>
</evidence>
<dbReference type="RefSeq" id="WP_132318179.1">
    <property type="nucleotide sequence ID" value="NZ_FWZT01000007.1"/>
</dbReference>
<proteinExistence type="predicted"/>
<evidence type="ECO:0000313" key="5">
    <source>
        <dbReference type="EMBL" id="SMF22967.1"/>
    </source>
</evidence>
<dbReference type="OrthoDB" id="2664633at2"/>
<feature type="compositionally biased region" description="Basic and acidic residues" evidence="3">
    <location>
        <begin position="63"/>
        <end position="73"/>
    </location>
</feature>
<organism evidence="5 6">
    <name type="scientific">Pseudobacteriovorax antillogorgiicola</name>
    <dbReference type="NCBI Taxonomy" id="1513793"/>
    <lineage>
        <taxon>Bacteria</taxon>
        <taxon>Pseudomonadati</taxon>
        <taxon>Bdellovibrionota</taxon>
        <taxon>Oligoflexia</taxon>
        <taxon>Oligoflexales</taxon>
        <taxon>Pseudobacteriovoracaceae</taxon>
        <taxon>Pseudobacteriovorax</taxon>
    </lineage>
</organism>
<evidence type="ECO:0000256" key="3">
    <source>
        <dbReference type="SAM" id="MobiDB-lite"/>
    </source>
</evidence>
<keyword evidence="6" id="KW-1185">Reference proteome</keyword>
<feature type="region of interest" description="Disordered" evidence="3">
    <location>
        <begin position="56"/>
        <end position="109"/>
    </location>
</feature>
<dbReference type="Proteomes" id="UP000192907">
    <property type="component" value="Unassembled WGS sequence"/>
</dbReference>
<name>A0A1Y6BW35_9BACT</name>
<protein>
    <submittedName>
        <fullName evidence="5">Pre-toxin TG</fullName>
    </submittedName>
</protein>
<dbReference type="Pfam" id="PF14449">
    <property type="entry name" value="PT-TG"/>
    <property type="match status" value="1"/>
</dbReference>
<gene>
    <name evidence="5" type="ORF">SAMN06296036_107256</name>
</gene>
<dbReference type="InterPro" id="IPR027797">
    <property type="entry name" value="PT-TG_dom"/>
</dbReference>
<dbReference type="EMBL" id="FWZT01000007">
    <property type="protein sequence ID" value="SMF22967.1"/>
    <property type="molecule type" value="Genomic_DNA"/>
</dbReference>
<evidence type="ECO:0000259" key="4">
    <source>
        <dbReference type="Pfam" id="PF14449"/>
    </source>
</evidence>
<dbReference type="AlphaFoldDB" id="A0A1Y6BW35"/>
<comment type="subcellular location">
    <subcellularLocation>
        <location evidence="1">Secreted</location>
    </subcellularLocation>
</comment>
<accession>A0A1Y6BW35</accession>
<evidence type="ECO:0000313" key="6">
    <source>
        <dbReference type="Proteomes" id="UP000192907"/>
    </source>
</evidence>
<dbReference type="GO" id="GO:0005576">
    <property type="term" value="C:extracellular region"/>
    <property type="evidence" value="ECO:0007669"/>
    <property type="project" value="UniProtKB-SubCell"/>
</dbReference>
<feature type="domain" description="Pre-toxin TG" evidence="4">
    <location>
        <begin position="303"/>
        <end position="361"/>
    </location>
</feature>